<organism evidence="3 4">
    <name type="scientific">Anaerococcus vaginalis</name>
    <dbReference type="NCBI Taxonomy" id="33037"/>
    <lineage>
        <taxon>Bacteria</taxon>
        <taxon>Bacillati</taxon>
        <taxon>Bacillota</taxon>
        <taxon>Tissierellia</taxon>
        <taxon>Tissierellales</taxon>
        <taxon>Peptoniphilaceae</taxon>
        <taxon>Anaerococcus</taxon>
    </lineage>
</organism>
<feature type="transmembrane region" description="Helical" evidence="2">
    <location>
        <begin position="178"/>
        <end position="206"/>
    </location>
</feature>
<proteinExistence type="predicted"/>
<evidence type="ECO:0000256" key="1">
    <source>
        <dbReference type="SAM" id="MobiDB-lite"/>
    </source>
</evidence>
<evidence type="ECO:0000313" key="4">
    <source>
        <dbReference type="Proteomes" id="UP000595276"/>
    </source>
</evidence>
<feature type="transmembrane region" description="Helical" evidence="2">
    <location>
        <begin position="77"/>
        <end position="96"/>
    </location>
</feature>
<dbReference type="Proteomes" id="UP000595276">
    <property type="component" value="Chromosome"/>
</dbReference>
<accession>A0A7T4F1B8</accession>
<feature type="compositionally biased region" description="Basic and acidic residues" evidence="1">
    <location>
        <begin position="24"/>
        <end position="36"/>
    </location>
</feature>
<dbReference type="GeneID" id="79021213"/>
<keyword evidence="2" id="KW-0812">Transmembrane</keyword>
<keyword evidence="2" id="KW-1133">Transmembrane helix</keyword>
<sequence length="222" mass="25965">MANQNQYIKPPSKDNNKVINNDDEYIKPPSKREAEYVKPPTIEETTNQNVTYDNKSKDKFIDPYKNPSYFSTPKMGITFYINSYIIISSIFILISFDYSFLKGMIYLAYFLLTNYTYSWYADYKRYVGGRFSSFFNPYGAVNMAKASSKFMNYHKSSTSTNWLGETKTIYKRDVGSSLLSFLAILIFSELIKYFITLPLAFITLFFHKKTIRKYNEAVDNIN</sequence>
<evidence type="ECO:0000313" key="3">
    <source>
        <dbReference type="EMBL" id="QQB62029.1"/>
    </source>
</evidence>
<evidence type="ECO:0000256" key="2">
    <source>
        <dbReference type="SAM" id="Phobius"/>
    </source>
</evidence>
<reference evidence="3 4" key="1">
    <citation type="submission" date="2020-12" db="EMBL/GenBank/DDBJ databases">
        <title>FDA dAtabase for Regulatory Grade micrObial Sequences (FDA-ARGOS): Supporting development and validation of Infectious Disease Dx tests.</title>
        <authorList>
            <person name="Sproer C."/>
            <person name="Gronow S."/>
            <person name="Severitt S."/>
            <person name="Schroder I."/>
            <person name="Tallon L."/>
            <person name="Sadzewicz L."/>
            <person name="Zhao X."/>
            <person name="Boylan J."/>
            <person name="Ott S."/>
            <person name="Bowen H."/>
            <person name="Vavikolanu K."/>
            <person name="Mehta A."/>
            <person name="Aluvathingal J."/>
            <person name="Nadendla S."/>
            <person name="Lowell S."/>
            <person name="Myers T."/>
            <person name="Yan Y."/>
            <person name="Sichtig H."/>
        </authorList>
    </citation>
    <scope>NUCLEOTIDE SEQUENCE [LARGE SCALE GENOMIC DNA]</scope>
    <source>
        <strain evidence="3 4">FDAARGOS_988</strain>
    </source>
</reference>
<dbReference type="RefSeq" id="WP_004839821.1">
    <property type="nucleotide sequence ID" value="NZ_CP066014.1"/>
</dbReference>
<dbReference type="AlphaFoldDB" id="A0A7T4F1B8"/>
<dbReference type="EMBL" id="CP066014">
    <property type="protein sequence ID" value="QQB62029.1"/>
    <property type="molecule type" value="Genomic_DNA"/>
</dbReference>
<feature type="region of interest" description="Disordered" evidence="1">
    <location>
        <begin position="1"/>
        <end position="40"/>
    </location>
</feature>
<keyword evidence="2" id="KW-0472">Membrane</keyword>
<name>A0A7T4F1B8_9FIRM</name>
<gene>
    <name evidence="3" type="ORF">I6H45_00595</name>
</gene>
<protein>
    <submittedName>
        <fullName evidence="3">Uncharacterized protein</fullName>
    </submittedName>
</protein>
<dbReference type="KEGG" id="avg:I6H45_00595"/>